<organism evidence="2 6">
    <name type="scientific">Venturia inaequalis</name>
    <name type="common">Apple scab fungus</name>
    <dbReference type="NCBI Taxonomy" id="5025"/>
    <lineage>
        <taxon>Eukaryota</taxon>
        <taxon>Fungi</taxon>
        <taxon>Dikarya</taxon>
        <taxon>Ascomycota</taxon>
        <taxon>Pezizomycotina</taxon>
        <taxon>Dothideomycetes</taxon>
        <taxon>Pleosporomycetidae</taxon>
        <taxon>Venturiales</taxon>
        <taxon>Venturiaceae</taxon>
        <taxon>Venturia</taxon>
    </lineage>
</organism>
<dbReference type="Proteomes" id="UP000490939">
    <property type="component" value="Unassembled WGS sequence"/>
</dbReference>
<reference evidence="2 6" key="1">
    <citation type="submission" date="2019-07" db="EMBL/GenBank/DDBJ databases">
        <title>Venturia inaequalis Genome Resource.</title>
        <authorList>
            <person name="Lichtner F.J."/>
        </authorList>
    </citation>
    <scope>NUCLEOTIDE SEQUENCE [LARGE SCALE GENOMIC DNA]</scope>
    <source>
        <strain evidence="4 5">120213</strain>
        <strain evidence="3">Bline_iso_100314</strain>
        <strain evidence="2 6">DMI_063113</strain>
    </source>
</reference>
<protein>
    <submittedName>
        <fullName evidence="2">Uncharacterized protein</fullName>
    </submittedName>
</protein>
<dbReference type="EMBL" id="WNWQ01000023">
    <property type="protein sequence ID" value="KAE9983883.1"/>
    <property type="molecule type" value="Genomic_DNA"/>
</dbReference>
<feature type="signal peptide" evidence="1">
    <location>
        <begin position="1"/>
        <end position="18"/>
    </location>
</feature>
<evidence type="ECO:0000256" key="1">
    <source>
        <dbReference type="SAM" id="SignalP"/>
    </source>
</evidence>
<dbReference type="Proteomes" id="UP000447873">
    <property type="component" value="Unassembled WGS sequence"/>
</dbReference>
<comment type="caution">
    <text evidence="2">The sequence shown here is derived from an EMBL/GenBank/DDBJ whole genome shotgun (WGS) entry which is preliminary data.</text>
</comment>
<dbReference type="AlphaFoldDB" id="A0A8H3UC97"/>
<name>A0A8H3UC97_VENIN</name>
<evidence type="ECO:0000313" key="3">
    <source>
        <dbReference type="EMBL" id="KAE9983883.1"/>
    </source>
</evidence>
<dbReference type="EMBL" id="WNWR01000872">
    <property type="protein sequence ID" value="KAE9967862.1"/>
    <property type="molecule type" value="Genomic_DNA"/>
</dbReference>
<gene>
    <name evidence="3" type="ORF">BLS_003541</name>
    <name evidence="2" type="ORF">EG327_011287</name>
    <name evidence="4" type="ORF">EG328_007995</name>
</gene>
<keyword evidence="6" id="KW-1185">Reference proteome</keyword>
<accession>A0A8H3UC97</accession>
<dbReference type="Proteomes" id="UP000433883">
    <property type="component" value="Unassembled WGS sequence"/>
</dbReference>
<evidence type="ECO:0000313" key="2">
    <source>
        <dbReference type="EMBL" id="KAE9967862.1"/>
    </source>
</evidence>
<dbReference type="EMBL" id="WNWS01000044">
    <property type="protein sequence ID" value="KAE9985005.1"/>
    <property type="molecule type" value="Genomic_DNA"/>
</dbReference>
<evidence type="ECO:0000313" key="4">
    <source>
        <dbReference type="EMBL" id="KAE9985005.1"/>
    </source>
</evidence>
<evidence type="ECO:0000313" key="5">
    <source>
        <dbReference type="Proteomes" id="UP000447873"/>
    </source>
</evidence>
<sequence length="214" mass="24198">MFNLALLSLSFLAGFAAATDPIVNIQSYCPYPIYLSQDVSLGGPIGLVTVLQQGQNYKYLSPLDKPVSLKFSKEWQHEWGYKPGTRLTGWIPLTQFEYNWESNHMGLGRYIQYNWSNVDCKENQECPFTEYGMVAERTSCPTFECKPGDRKCKECYQVFNDDGANVGCYLDALPQADMELSLCNYLAPHAKVRRSRIWAGEDNVVSNANSTLSN</sequence>
<proteinExistence type="predicted"/>
<evidence type="ECO:0000313" key="6">
    <source>
        <dbReference type="Proteomes" id="UP000490939"/>
    </source>
</evidence>
<keyword evidence="1" id="KW-0732">Signal</keyword>
<feature type="chain" id="PRO_5044690546" evidence="1">
    <location>
        <begin position="19"/>
        <end position="214"/>
    </location>
</feature>